<evidence type="ECO:0000313" key="4">
    <source>
        <dbReference type="EMBL" id="ADY27605.1"/>
    </source>
</evidence>
<evidence type="ECO:0000256" key="1">
    <source>
        <dbReference type="ARBA" id="ARBA00000022"/>
    </source>
</evidence>
<dbReference type="InterPro" id="IPR037238">
    <property type="entry name" value="YbiA-like_sf"/>
</dbReference>
<comment type="catalytic activity">
    <reaction evidence="1">
        <text>5-amino-6-(5-phospho-D-ribosylamino)uracil + H2O = 5,6-diaminouracil + D-ribose 5-phosphate</text>
        <dbReference type="Rhea" id="RHEA:55020"/>
        <dbReference type="ChEBI" id="CHEBI:15377"/>
        <dbReference type="ChEBI" id="CHEBI:46252"/>
        <dbReference type="ChEBI" id="CHEBI:58453"/>
        <dbReference type="ChEBI" id="CHEBI:78346"/>
    </reaction>
</comment>
<dbReference type="PANTHER" id="PTHR38440:SF1">
    <property type="entry name" value="UPF0398 PROTEIN SPR0331"/>
    <property type="match status" value="1"/>
</dbReference>
<dbReference type="Gene3D" id="3.40.50.450">
    <property type="match status" value="1"/>
</dbReference>
<dbReference type="HOGENOM" id="CLU_705401_0_0_0"/>
<gene>
    <name evidence="4" type="ordered locus">Deipr_2488</name>
</gene>
<evidence type="ECO:0000256" key="2">
    <source>
        <dbReference type="ARBA" id="ARBA00000751"/>
    </source>
</evidence>
<keyword evidence="4" id="KW-0614">Plasmid</keyword>
<protein>
    <recommendedName>
        <fullName evidence="3">NADAR domain-containing protein</fullName>
    </recommendedName>
</protein>
<comment type="catalytic activity">
    <reaction evidence="2">
        <text>2,5-diamino-6-hydroxy-4-(5-phosphoribosylamino)-pyrimidine + H2O = 2,5,6-triamino-4-hydroxypyrimidine + D-ribose 5-phosphate</text>
        <dbReference type="Rhea" id="RHEA:23436"/>
        <dbReference type="ChEBI" id="CHEBI:15377"/>
        <dbReference type="ChEBI" id="CHEBI:58614"/>
        <dbReference type="ChEBI" id="CHEBI:78346"/>
        <dbReference type="ChEBI" id="CHEBI:137796"/>
    </reaction>
</comment>
<dbReference type="KEGG" id="dpt:Deipr_2488"/>
<dbReference type="PANTHER" id="PTHR38440">
    <property type="entry name" value="UPF0398 PROTEIN YPSA"/>
    <property type="match status" value="1"/>
</dbReference>
<keyword evidence="5" id="KW-1185">Reference proteome</keyword>
<reference evidence="4 5" key="2">
    <citation type="journal article" date="2012" name="Stand. Genomic Sci.">
        <title>Complete genome sequence of the orange-red pigmented, radioresistant Deinococcus proteolyticus type strain (MRP(T)).</title>
        <authorList>
            <person name="Copeland A."/>
            <person name="Zeytun A."/>
            <person name="Yassawong M."/>
            <person name="Nolan M."/>
            <person name="Lucas S."/>
            <person name="Hammon N."/>
            <person name="Deshpande S."/>
            <person name="Cheng J.F."/>
            <person name="Han C."/>
            <person name="Tapia R."/>
            <person name="Goodwin L.A."/>
            <person name="Pitluck S."/>
            <person name="Mavromatis K."/>
            <person name="Liolios K."/>
            <person name="Pagani I."/>
            <person name="Ivanova N."/>
            <person name="Mikhailova N."/>
            <person name="Pati A."/>
            <person name="Chen A."/>
            <person name="Palaniappan K."/>
            <person name="Land M."/>
            <person name="Hauser L."/>
            <person name="Jeffries C.D."/>
            <person name="Brambilla E.M."/>
            <person name="Rohde M."/>
            <person name="Sikorski J."/>
            <person name="Pukall R."/>
            <person name="Goker M."/>
            <person name="Detter J.C."/>
            <person name="Woyke T."/>
            <person name="Bristow J."/>
            <person name="Eisen J.A."/>
            <person name="Markowitz V."/>
            <person name="Hugenholtz P."/>
            <person name="Kyrpides N.C."/>
            <person name="Klenk H.P."/>
            <person name="Lapidus A."/>
        </authorList>
    </citation>
    <scope>NUCLEOTIDE SEQUENCE [LARGE SCALE GENOMIC DNA]</scope>
    <source>
        <strain evidence="5">ATCC 35074 / DSM 20540 / JCM 6276 / NBRC 101906 / NCIMB 13154 / VKM Ac-1939 / CCM 2703 / MRP</strain>
        <plasmid evidence="5">Plasmid pDEIPR02</plasmid>
    </source>
</reference>
<dbReference type="SUPFAM" id="SSF102405">
    <property type="entry name" value="MCP/YpsA-like"/>
    <property type="match status" value="1"/>
</dbReference>
<dbReference type="CDD" id="cd15457">
    <property type="entry name" value="NADAR"/>
    <property type="match status" value="1"/>
</dbReference>
<accession>F0RQP6</accession>
<reference evidence="5" key="1">
    <citation type="submission" date="2011-02" db="EMBL/GenBank/DDBJ databases">
        <title>The complete sequence of plasmid2 of Deinococcus proteolyticus DSM 20540.</title>
        <authorList>
            <consortium name="US DOE Joint Genome Institute (JGI-PGF)"/>
            <person name="Lucas S."/>
            <person name="Copeland A."/>
            <person name="Lapidus A."/>
            <person name="Bruce D."/>
            <person name="Goodwin L."/>
            <person name="Pitluck S."/>
            <person name="Kyrpides N."/>
            <person name="Mavromatis K."/>
            <person name="Pagani I."/>
            <person name="Ivanova N."/>
            <person name="Ovchinnikova G."/>
            <person name="Zeytun A."/>
            <person name="Detter J.C."/>
            <person name="Han C."/>
            <person name="Land M."/>
            <person name="Hauser L."/>
            <person name="Markowitz V."/>
            <person name="Cheng J.-F."/>
            <person name="Hugenholtz P."/>
            <person name="Woyke T."/>
            <person name="Wu D."/>
            <person name="Pukall R."/>
            <person name="Steenblock K."/>
            <person name="Brambilla E."/>
            <person name="Klenk H.-P."/>
            <person name="Eisen J.A."/>
        </authorList>
    </citation>
    <scope>NUCLEOTIDE SEQUENCE [LARGE SCALE GENOMIC DNA]</scope>
    <source>
        <strain evidence="5">ATCC 35074 / DSM 20540 / JCM 6276 / NBRC 101906 / NCIMB 13154 / VKM Ac-1939 / CCM 2703 / MRP</strain>
        <plasmid evidence="5">Plasmid pDEIPR02</plasmid>
    </source>
</reference>
<dbReference type="RefSeq" id="WP_013615959.1">
    <property type="nucleotide sequence ID" value="NC_015162.1"/>
</dbReference>
<sequence>MKTKSNSTTALGYLAQQMTKGSVLAGTGHRPDKLGGYGFPGLQEVTSFTGPFSFLGNFHSEKAVRYGALQFQTLEAAFQAAKTGDVDIQRRIAAAPSPKEAKAIGRALQLREDWEDMKEQVMLDLLREKFSHRVYREQLLGTGLVPLIHNNAHKDAFWGVYKGEGQNRLGKLLMQVREEIRAGMTEEQLRCFGQPQEVLVEIALEQLQKLQPSCVITGMALGWDTALAIAADIMGVPFVAAVPFPGQANAWPKQTQKQYHDLLGKAKYVVVTGSNELAEADIKAAMQWRNEFMVDNCTAVLAMYDGTPGGTHNCVEDAKEQGVGVINAYPAWANKAGYTESDKKDVRYAIHPQWGRVEVLESPEGKNLRAVAVQLPDGQRHVARRQDLKAI</sequence>
<dbReference type="Proteomes" id="UP000007718">
    <property type="component" value="Plasmid pDEIPR02"/>
</dbReference>
<dbReference type="Pfam" id="PF08719">
    <property type="entry name" value="NADAR"/>
    <property type="match status" value="1"/>
</dbReference>
<dbReference type="AlphaFoldDB" id="F0RQP6"/>
<proteinExistence type="predicted"/>
<dbReference type="InterPro" id="IPR010697">
    <property type="entry name" value="YspA"/>
</dbReference>
<evidence type="ECO:0000313" key="5">
    <source>
        <dbReference type="Proteomes" id="UP000007718"/>
    </source>
</evidence>
<feature type="domain" description="NADAR" evidence="3">
    <location>
        <begin position="52"/>
        <end position="181"/>
    </location>
</feature>
<dbReference type="InterPro" id="IPR012816">
    <property type="entry name" value="NADAR"/>
</dbReference>
<name>F0RQP6_DEIPM</name>
<evidence type="ECO:0000259" key="3">
    <source>
        <dbReference type="Pfam" id="PF08719"/>
    </source>
</evidence>
<dbReference type="EMBL" id="CP002538">
    <property type="protein sequence ID" value="ADY27605.1"/>
    <property type="molecule type" value="Genomic_DNA"/>
</dbReference>
<organism evidence="4 5">
    <name type="scientific">Deinococcus proteolyticus (strain ATCC 35074 / DSM 20540 / JCM 6276 / NBRC 101906 / NCIMB 13154 / VKM Ac-1939 / CCM 2703 / MRP)</name>
    <dbReference type="NCBI Taxonomy" id="693977"/>
    <lineage>
        <taxon>Bacteria</taxon>
        <taxon>Thermotogati</taxon>
        <taxon>Deinococcota</taxon>
        <taxon>Deinococci</taxon>
        <taxon>Deinococcales</taxon>
        <taxon>Deinococcaceae</taxon>
        <taxon>Deinococcus</taxon>
    </lineage>
</organism>
<dbReference type="SUPFAM" id="SSF143990">
    <property type="entry name" value="YbiA-like"/>
    <property type="match status" value="1"/>
</dbReference>
<geneLocation type="plasmid" evidence="4 5">
    <name>pDEIPR02</name>
</geneLocation>
<dbReference type="Gene3D" id="1.10.357.40">
    <property type="entry name" value="YbiA-like"/>
    <property type="match status" value="1"/>
</dbReference>